<dbReference type="RefSeq" id="WP_000280757.1">
    <property type="nucleotide sequence ID" value="NZ_BCNI01000001.1"/>
</dbReference>
<evidence type="ECO:0000313" key="5">
    <source>
        <dbReference type="Proteomes" id="UP000093122"/>
    </source>
</evidence>
<dbReference type="PROSITE" id="PS51084">
    <property type="entry name" value="HIT_2"/>
    <property type="match status" value="1"/>
</dbReference>
<dbReference type="Gene3D" id="3.30.428.10">
    <property type="entry name" value="HIT-like"/>
    <property type="match status" value="1"/>
</dbReference>
<dbReference type="EMBL" id="MAWT01000022">
    <property type="protein sequence ID" value="OCM71519.1"/>
    <property type="molecule type" value="Genomic_DNA"/>
</dbReference>
<evidence type="ECO:0000256" key="1">
    <source>
        <dbReference type="PROSITE-ProRule" id="PRU00464"/>
    </source>
</evidence>
<sequence length="149" mass="17519">MYLICQRINMIEQNENPYFVKEYETGYLVLGDYQYFQGYCLFLSKKHVTELHELPRDWRNQYLSEMADASEIVAKAFRADKMNIESLGNGDAHLHFHLFPRKTGDLRNYGHNGKGPVWWYPFEKMYADSVRATGAEIEKLKEKLLDVLG</sequence>
<dbReference type="Pfam" id="PF01230">
    <property type="entry name" value="HIT"/>
    <property type="match status" value="1"/>
</dbReference>
<evidence type="ECO:0000259" key="2">
    <source>
        <dbReference type="PROSITE" id="PS51084"/>
    </source>
</evidence>
<dbReference type="InterPro" id="IPR036265">
    <property type="entry name" value="HIT-like_sf"/>
</dbReference>
<dbReference type="KEGG" id="sage:EN72_09650"/>
<evidence type="ECO:0000313" key="3">
    <source>
        <dbReference type="EMBL" id="OCM71519.1"/>
    </source>
</evidence>
<accession>A0A0E1EJN0</accession>
<dbReference type="SUPFAM" id="SSF54197">
    <property type="entry name" value="HIT-like"/>
    <property type="match status" value="1"/>
</dbReference>
<reference evidence="4 6" key="2">
    <citation type="journal article" date="2018" name="Emerg. Microbes Infect.">
        <title>Phenotypic and molecular analysis of nontypeable Group B streptococci: identification of cps2a and hybrid cps2a/cps5 Group B streptococcal capsule gene clusters.</title>
        <authorList>
            <person name="Alhhazmi A."/>
            <person name="Tyrrell G.J."/>
        </authorList>
    </citation>
    <scope>NUCLEOTIDE SEQUENCE [LARGE SCALE GENOMIC DNA]</scope>
    <source>
        <strain evidence="4 6">PLGBS17</strain>
    </source>
</reference>
<dbReference type="Proteomes" id="UP000256718">
    <property type="component" value="Unassembled WGS sequence"/>
</dbReference>
<dbReference type="GO" id="GO:0003824">
    <property type="term" value="F:catalytic activity"/>
    <property type="evidence" value="ECO:0007669"/>
    <property type="project" value="InterPro"/>
</dbReference>
<dbReference type="AlphaFoldDB" id="A0A0E1EJN0"/>
<feature type="short sequence motif" description="Histidine triad motif" evidence="1">
    <location>
        <begin position="93"/>
        <end position="97"/>
    </location>
</feature>
<dbReference type="EMBL" id="QHGZ01000041">
    <property type="protein sequence ID" value="RDY91254.1"/>
    <property type="molecule type" value="Genomic_DNA"/>
</dbReference>
<reference evidence="3 5" key="1">
    <citation type="journal article" date="2016" name="Sci. Rep.">
        <title>Serotype IV Streptococcus agalactiae ST-452 has arisen from large genomic recombination events between CC23 and the hypervirulent CC17 lineages.</title>
        <authorList>
            <person name="Campisi E."/>
            <person name="Rinaudo C.D."/>
            <person name="Donati C."/>
            <person name="Barucco M."/>
            <person name="Torricelli G."/>
            <person name="Edwards M.S."/>
            <person name="Baker C.J."/>
            <person name="Margarit I."/>
            <person name="Rosini R."/>
        </authorList>
    </citation>
    <scope>NUCLEOTIDE SEQUENCE [LARGE SCALE GENOMIC DNA]</scope>
    <source>
        <strain evidence="3 5">CZ-PW-140</strain>
    </source>
</reference>
<proteinExistence type="predicted"/>
<organism evidence="4 6">
    <name type="scientific">Streptococcus agalactiae</name>
    <dbReference type="NCBI Taxonomy" id="1311"/>
    <lineage>
        <taxon>Bacteria</taxon>
        <taxon>Bacillati</taxon>
        <taxon>Bacillota</taxon>
        <taxon>Bacilli</taxon>
        <taxon>Lactobacillales</taxon>
        <taxon>Streptococcaceae</taxon>
        <taxon>Streptococcus</taxon>
    </lineage>
</organism>
<protein>
    <submittedName>
        <fullName evidence="4">HIT family protein</fullName>
    </submittedName>
    <submittedName>
        <fullName evidence="3">Histidine triad protein</fullName>
    </submittedName>
</protein>
<comment type="caution">
    <text evidence="4">The sequence shown here is derived from an EMBL/GenBank/DDBJ whole genome shotgun (WGS) entry which is preliminary data.</text>
</comment>
<gene>
    <name evidence="3" type="ORF">AX245_09945</name>
    <name evidence="4" type="ORF">C4618_01250</name>
</gene>
<dbReference type="Proteomes" id="UP000093122">
    <property type="component" value="Unassembled WGS sequence"/>
</dbReference>
<feature type="domain" description="HIT" evidence="2">
    <location>
        <begin position="6"/>
        <end position="108"/>
    </location>
</feature>
<evidence type="ECO:0000313" key="6">
    <source>
        <dbReference type="Proteomes" id="UP000256718"/>
    </source>
</evidence>
<name>A0A0E1EJN0_STRAG</name>
<dbReference type="InterPro" id="IPR011146">
    <property type="entry name" value="HIT-like"/>
</dbReference>
<evidence type="ECO:0000313" key="4">
    <source>
        <dbReference type="EMBL" id="RDY91254.1"/>
    </source>
</evidence>